<keyword evidence="1" id="KW-0812">Transmembrane</keyword>
<sequence>MKLGFCGDACVHSYRLRVATHFLISHPTGTSLTRDGILSYKLIVFLCAPTALLLDRAVHKTPTPLFPAFALFLFLLGIGITTVQDFELTVFQESCAAAAAFFAALNQTWRRNAEWMGGLSGVDGLRVVAPWAVGGLLVPALSEAGAIWTYDLKGRDVASLVAACALFVTVSRYGIAAAKRLRWANNLVGMGYGAVERVVATAPSNLTFVFD</sequence>
<keyword evidence="1" id="KW-1133">Transmembrane helix</keyword>
<accession>A0A4P9W3Y5</accession>
<feature type="transmembrane region" description="Helical" evidence="1">
    <location>
        <begin position="156"/>
        <end position="175"/>
    </location>
</feature>
<feature type="transmembrane region" description="Helical" evidence="1">
    <location>
        <begin position="89"/>
        <end position="106"/>
    </location>
</feature>
<dbReference type="AlphaFoldDB" id="A0A4P9W3Y5"/>
<dbReference type="Proteomes" id="UP000269721">
    <property type="component" value="Unassembled WGS sequence"/>
</dbReference>
<reference evidence="3" key="1">
    <citation type="journal article" date="2018" name="Nat. Microbiol.">
        <title>Leveraging single-cell genomics to expand the fungal tree of life.</title>
        <authorList>
            <person name="Ahrendt S.R."/>
            <person name="Quandt C.A."/>
            <person name="Ciobanu D."/>
            <person name="Clum A."/>
            <person name="Salamov A."/>
            <person name="Andreopoulos B."/>
            <person name="Cheng J.F."/>
            <person name="Woyke T."/>
            <person name="Pelin A."/>
            <person name="Henrissat B."/>
            <person name="Reynolds N.K."/>
            <person name="Benny G.L."/>
            <person name="Smith M.E."/>
            <person name="James T.Y."/>
            <person name="Grigoriev I.V."/>
        </authorList>
    </citation>
    <scope>NUCLEOTIDE SEQUENCE [LARGE SCALE GENOMIC DNA]</scope>
</reference>
<evidence type="ECO:0000313" key="2">
    <source>
        <dbReference type="EMBL" id="RKO86874.1"/>
    </source>
</evidence>
<dbReference type="EMBL" id="KZ997842">
    <property type="protein sequence ID" value="RKO86874.1"/>
    <property type="molecule type" value="Genomic_DNA"/>
</dbReference>
<feature type="transmembrane region" description="Helical" evidence="1">
    <location>
        <begin position="37"/>
        <end position="54"/>
    </location>
</feature>
<protein>
    <submittedName>
        <fullName evidence="2">Uncharacterized protein</fullName>
    </submittedName>
</protein>
<name>A0A4P9W3Y5_9FUNG</name>
<evidence type="ECO:0000256" key="1">
    <source>
        <dbReference type="SAM" id="Phobius"/>
    </source>
</evidence>
<organism evidence="2 3">
    <name type="scientific">Blyttiomyces helicus</name>
    <dbReference type="NCBI Taxonomy" id="388810"/>
    <lineage>
        <taxon>Eukaryota</taxon>
        <taxon>Fungi</taxon>
        <taxon>Fungi incertae sedis</taxon>
        <taxon>Chytridiomycota</taxon>
        <taxon>Chytridiomycota incertae sedis</taxon>
        <taxon>Chytridiomycetes</taxon>
        <taxon>Chytridiomycetes incertae sedis</taxon>
        <taxon>Blyttiomyces</taxon>
    </lineage>
</organism>
<gene>
    <name evidence="2" type="ORF">BDK51DRAFT_42857</name>
</gene>
<proteinExistence type="predicted"/>
<keyword evidence="3" id="KW-1185">Reference proteome</keyword>
<feature type="transmembrane region" description="Helical" evidence="1">
    <location>
        <begin position="127"/>
        <end position="150"/>
    </location>
</feature>
<keyword evidence="1" id="KW-0472">Membrane</keyword>
<evidence type="ECO:0000313" key="3">
    <source>
        <dbReference type="Proteomes" id="UP000269721"/>
    </source>
</evidence>
<feature type="transmembrane region" description="Helical" evidence="1">
    <location>
        <begin position="66"/>
        <end position="83"/>
    </location>
</feature>